<evidence type="ECO:0000313" key="1">
    <source>
        <dbReference type="EMBL" id="QIG60976.1"/>
    </source>
</evidence>
<protein>
    <submittedName>
        <fullName evidence="1">Uncharacterized protein</fullName>
    </submittedName>
</protein>
<dbReference type="EMBL" id="MN939540">
    <property type="protein sequence ID" value="QIG60976.1"/>
    <property type="molecule type" value="Genomic_DNA"/>
</dbReference>
<name>A0A858EEU1_9CAUD</name>
<gene>
    <name evidence="1" type="ORF">vBLivaVAfA18_052</name>
</gene>
<dbReference type="Proteomes" id="UP000609966">
    <property type="component" value="Segment"/>
</dbReference>
<reference evidence="1" key="1">
    <citation type="submission" date="2020-01" db="EMBL/GenBank/DDBJ databases">
        <title>Comparative genomic and phylogenetic analyses of the P100virus genus of Listeria bacteriophages and report of two new members.</title>
        <authorList>
            <person name="Blanco Fernandez M.D."/>
            <person name="Barrios M.E."/>
            <person name="Mbayed V.A."/>
            <person name="Klumpp J."/>
        </authorList>
    </citation>
    <scope>NUCLEOTIDE SEQUENCE</scope>
</reference>
<accession>A0A858EEU1</accession>
<evidence type="ECO:0000313" key="2">
    <source>
        <dbReference type="Proteomes" id="UP000609966"/>
    </source>
</evidence>
<proteinExistence type="predicted"/>
<organism evidence="1 2">
    <name type="scientific">Listeria phage vB_Liva_VAfA18</name>
    <dbReference type="NCBI Taxonomy" id="2712945"/>
    <lineage>
        <taxon>Viruses</taxon>
        <taxon>Duplodnaviria</taxon>
        <taxon>Heunggongvirae</taxon>
        <taxon>Uroviricota</taxon>
        <taxon>Caudoviricetes</taxon>
        <taxon>Herelleviridae</taxon>
        <taxon>Jasinskavirinae</taxon>
        <taxon>Pecentumvirus</taxon>
        <taxon>Pecentumvirus list36</taxon>
    </lineage>
</organism>
<sequence length="179" mass="20906">MCKLIRGLTKNTRRLIYMVKKRNMYVLRQKGFPYAYYTTSFIKNKRGTFVLNWEKVREPNQVRPLTSLTQARSIAEILNANIETILGGWEVDESWGATDYENKYVYVSYVQDDLSCTYAKTYLFSLDDSLLGKVAVGDFLYDSVKESIVKVRSVHTDTSNLRYKGRTRKLKTRLPLKEE</sequence>